<dbReference type="PIRSF" id="PIRSF036389">
    <property type="entry name" value="IOR_B"/>
    <property type="match status" value="1"/>
</dbReference>
<sequence length="748" mass="79585">MGRVRRIARRSFLIGSAAVVGGVAFGVWQVSRPVENPLRPERGATLNPFVIVDGDGVTVIAPRAEMGQGIHTTLAALVAEELDVEMSDLRVLHGPPAQAYYNSALLRGELRYHPEGLGGWRRVMADALGAGSRVLRLQVTGGSTSTLDGYVRMRTAGATAREALKEAAAQAHGLPRDRLATDRGHVILPDGTRIPYGDLAEAAAAVEVPEVALRPASEWRLLGRSQPRVDAVAKSTGTARYAIDVRLPGMRFATVRMCPHPRGGMARFDAARAEAMSGVDKVIDLGTGIAVVAHTTWQAMEAARAVEITWTPGPGPQTTADAFAEIEAAFDTRRNARPRDDGDVDAALEGADALSVEYRVPFLHHTTMEPMGAAALFDPAAGDGPHLTLWSGNQAPILHRDKAAEAVDLPPEAVTLHTPMMGGGFGRRAEFDFTVLAARVAQAAPGTPVQVTWSREEDMRHGFYRPGAIARMRGAVTDGRVEAFDAKVAAPSVMRQSSRRFSGFAPPGPDRAHLEGIADQPYGFASCRVEGYLCETALPVGFWRAVGNSFNGFFHECFVDELAHAAGADPLAFRLAHLDDAPSRAVLEAVAEMSDWTGATPDGIGRGVAITRSFGTPVAQVVEVADDGGGVRITRAWVACDVGRALDPAIIAQQMEGGLIQGLSAAAYEEITFDDGQVVQGNFPDYTPMRLPQGPRVAVRILESGGHMGGAGEPATPPAMPALANAVFDLTGRRLRELPLARHIRFAV</sequence>
<dbReference type="GO" id="GO:0016491">
    <property type="term" value="F:oxidoreductase activity"/>
    <property type="evidence" value="ECO:0007669"/>
    <property type="project" value="InterPro"/>
</dbReference>
<dbReference type="InterPro" id="IPR008274">
    <property type="entry name" value="AldOxase/xan_DH_MoCoBD1"/>
</dbReference>
<organism evidence="3 4">
    <name type="scientific">Rhodobaculum claviforme</name>
    <dbReference type="NCBI Taxonomy" id="1549854"/>
    <lineage>
        <taxon>Bacteria</taxon>
        <taxon>Pseudomonadati</taxon>
        <taxon>Pseudomonadota</taxon>
        <taxon>Alphaproteobacteria</taxon>
        <taxon>Rhodobacterales</taxon>
        <taxon>Paracoccaceae</taxon>
        <taxon>Rhodobaculum</taxon>
    </lineage>
</organism>
<protein>
    <submittedName>
        <fullName evidence="3">Isoquinoline 1-oxidoreductase</fullName>
    </submittedName>
</protein>
<dbReference type="Gene3D" id="3.90.1170.50">
    <property type="entry name" value="Aldehyde oxidase/xanthine dehydrogenase, a/b hammerhead"/>
    <property type="match status" value="1"/>
</dbReference>
<evidence type="ECO:0000313" key="4">
    <source>
        <dbReference type="Proteomes" id="UP000706333"/>
    </source>
</evidence>
<dbReference type="SUPFAM" id="SSF54665">
    <property type="entry name" value="CO dehydrogenase molybdoprotein N-domain-like"/>
    <property type="match status" value="1"/>
</dbReference>
<dbReference type="InterPro" id="IPR037165">
    <property type="entry name" value="AldOxase/xan_DH_Mopterin-bd_sf"/>
</dbReference>
<dbReference type="Gene3D" id="3.30.365.10">
    <property type="entry name" value="Aldehyde oxidase/xanthine dehydrogenase, molybdopterin binding domain"/>
    <property type="match status" value="4"/>
</dbReference>
<dbReference type="InterPro" id="IPR046867">
    <property type="entry name" value="AldOxase/xan_DH_MoCoBD2"/>
</dbReference>
<gene>
    <name evidence="3" type="ORF">CCR87_10240</name>
</gene>
<dbReference type="AlphaFoldDB" id="A0A934TM62"/>
<keyword evidence="1" id="KW-0472">Membrane</keyword>
<proteinExistence type="predicted"/>
<evidence type="ECO:0000256" key="1">
    <source>
        <dbReference type="SAM" id="Phobius"/>
    </source>
</evidence>
<dbReference type="SMART" id="SM01008">
    <property type="entry name" value="Ald_Xan_dh_C"/>
    <property type="match status" value="1"/>
</dbReference>
<reference evidence="3" key="2">
    <citation type="journal article" date="2020" name="Microorganisms">
        <title>Osmotic Adaptation and Compatible Solute Biosynthesis of Phototrophic Bacteria as Revealed from Genome Analyses.</title>
        <authorList>
            <person name="Imhoff J.F."/>
            <person name="Rahn T."/>
            <person name="Kunzel S."/>
            <person name="Keller A."/>
            <person name="Neulinger S.C."/>
        </authorList>
    </citation>
    <scope>NUCLEOTIDE SEQUENCE</scope>
    <source>
        <strain evidence="3">LMG 28126</strain>
    </source>
</reference>
<keyword evidence="4" id="KW-1185">Reference proteome</keyword>
<dbReference type="InterPro" id="IPR036856">
    <property type="entry name" value="Ald_Oxase/Xan_DH_a/b_sf"/>
</dbReference>
<keyword evidence="1" id="KW-1133">Transmembrane helix</keyword>
<dbReference type="PANTHER" id="PTHR47495:SF1">
    <property type="entry name" value="BLL3820 PROTEIN"/>
    <property type="match status" value="1"/>
</dbReference>
<dbReference type="EMBL" id="NHSD01000269">
    <property type="protein sequence ID" value="MBK5927702.1"/>
    <property type="molecule type" value="Genomic_DNA"/>
</dbReference>
<dbReference type="InterPro" id="IPR052516">
    <property type="entry name" value="N-heterocyclic_Hydroxylase"/>
</dbReference>
<dbReference type="Pfam" id="PF02738">
    <property type="entry name" value="MoCoBD_1"/>
    <property type="match status" value="1"/>
</dbReference>
<dbReference type="PANTHER" id="PTHR47495">
    <property type="entry name" value="ALDEHYDE DEHYDROGENASE"/>
    <property type="match status" value="1"/>
</dbReference>
<accession>A0A934TM62</accession>
<dbReference type="SUPFAM" id="SSF56003">
    <property type="entry name" value="Molybdenum cofactor-binding domain"/>
    <property type="match status" value="2"/>
</dbReference>
<evidence type="ECO:0000313" key="3">
    <source>
        <dbReference type="EMBL" id="MBK5927702.1"/>
    </source>
</evidence>
<reference evidence="3" key="1">
    <citation type="submission" date="2017-05" db="EMBL/GenBank/DDBJ databases">
        <authorList>
            <person name="Imhoff J.F."/>
            <person name="Rahn T."/>
            <person name="Kuenzel S."/>
            <person name="Neulinger S.C."/>
        </authorList>
    </citation>
    <scope>NUCLEOTIDE SEQUENCE</scope>
    <source>
        <strain evidence="3">LMG 28126</strain>
    </source>
</reference>
<dbReference type="InterPro" id="IPR012368">
    <property type="entry name" value="OxRdtase_Mopterin-bd_su_IorB"/>
</dbReference>
<name>A0A934TM62_9RHOB</name>
<keyword evidence="1" id="KW-0812">Transmembrane</keyword>
<dbReference type="InterPro" id="IPR000674">
    <property type="entry name" value="Ald_Oxase/Xan_DH_a/b"/>
</dbReference>
<dbReference type="RefSeq" id="WP_201157458.1">
    <property type="nucleotide sequence ID" value="NZ_NHSD01000269.1"/>
</dbReference>
<dbReference type="Proteomes" id="UP000706333">
    <property type="component" value="Unassembled WGS sequence"/>
</dbReference>
<dbReference type="Pfam" id="PF20256">
    <property type="entry name" value="MoCoBD_2"/>
    <property type="match status" value="2"/>
</dbReference>
<feature type="transmembrane region" description="Helical" evidence="1">
    <location>
        <begin position="12"/>
        <end position="30"/>
    </location>
</feature>
<comment type="caution">
    <text evidence="3">The sequence shown here is derived from an EMBL/GenBank/DDBJ whole genome shotgun (WGS) entry which is preliminary data.</text>
</comment>
<feature type="domain" description="Aldehyde oxidase/xanthine dehydrogenase a/b hammerhead" evidence="2">
    <location>
        <begin position="236"/>
        <end position="314"/>
    </location>
</feature>
<evidence type="ECO:0000259" key="2">
    <source>
        <dbReference type="SMART" id="SM01008"/>
    </source>
</evidence>